<feature type="repeat" description="TPR" evidence="2">
    <location>
        <begin position="199"/>
        <end position="232"/>
    </location>
</feature>
<evidence type="ECO:0000313" key="4">
    <source>
        <dbReference type="EMBL" id="MDT0617416.1"/>
    </source>
</evidence>
<proteinExistence type="inferred from homology"/>
<organism evidence="4 5">
    <name type="scientific">Spectribacter acetivorans</name>
    <dbReference type="NCBI Taxonomy" id="3075603"/>
    <lineage>
        <taxon>Bacteria</taxon>
        <taxon>Pseudomonadati</taxon>
        <taxon>Pseudomonadota</taxon>
        <taxon>Gammaproteobacteria</taxon>
        <taxon>Salinisphaerales</taxon>
        <taxon>Salinisphaeraceae</taxon>
        <taxon>Spectribacter</taxon>
    </lineage>
</organism>
<reference evidence="4 5" key="1">
    <citation type="submission" date="2023-09" db="EMBL/GenBank/DDBJ databases">
        <authorList>
            <person name="Rey-Velasco X."/>
        </authorList>
    </citation>
    <scope>NUCLEOTIDE SEQUENCE [LARGE SCALE GENOMIC DNA]</scope>
    <source>
        <strain evidence="4 5">P385</strain>
    </source>
</reference>
<evidence type="ECO:0000259" key="3">
    <source>
        <dbReference type="Pfam" id="PF16331"/>
    </source>
</evidence>
<comment type="function">
    <text evidence="1">Mediates coordination of peptidoglycan synthesis and outer membrane constriction during cell division.</text>
</comment>
<keyword evidence="1" id="KW-0131">Cell cycle</keyword>
<keyword evidence="1" id="KW-0175">Coiled coil</keyword>
<sequence length="284" mass="30772">MAAQLGRVGAVILIGIVGVAQADIDTATKLRLQSIEARLPDVDRLEQLEQRVARLGAGEGIQVAANETGDNGGGSSGGMFSLLQDLQSVKEDVRSLRGEIDEVRNLIKRNEQRQRDLYEDLDARLQALEQGGAGASGGGFVTVPENGAGSGSDQGEVDGEAAEAAYTAALDLLKAGDYEQARSKFDRFVSDYPNSEFSDNAWYWLGEARYVDRIYEGAIAAFQRVIKRFPDSNKVPGAQYKLGVIYDEQGKSQQAREALQQVIQEYPDDNAAELARKHLDAMGS</sequence>
<dbReference type="Gene3D" id="1.25.40.10">
    <property type="entry name" value="Tetratricopeptide repeat domain"/>
    <property type="match status" value="1"/>
</dbReference>
<gene>
    <name evidence="4" type="primary">ybgF</name>
    <name evidence="1" type="synonym">cpoB</name>
    <name evidence="4" type="ORF">RM531_02930</name>
</gene>
<dbReference type="PROSITE" id="PS50005">
    <property type="entry name" value="TPR"/>
    <property type="match status" value="3"/>
</dbReference>
<dbReference type="Proteomes" id="UP001259982">
    <property type="component" value="Unassembled WGS sequence"/>
</dbReference>
<dbReference type="InterPro" id="IPR032519">
    <property type="entry name" value="YbgF_tri"/>
</dbReference>
<dbReference type="InterPro" id="IPR034706">
    <property type="entry name" value="CpoB"/>
</dbReference>
<evidence type="ECO:0000256" key="1">
    <source>
        <dbReference type="HAMAP-Rule" id="MF_02066"/>
    </source>
</evidence>
<dbReference type="Pfam" id="PF13174">
    <property type="entry name" value="TPR_6"/>
    <property type="match status" value="1"/>
</dbReference>
<dbReference type="Gene3D" id="1.20.5.110">
    <property type="match status" value="1"/>
</dbReference>
<keyword evidence="1" id="KW-0732">Signal</keyword>
<keyword evidence="1" id="KW-0574">Periplasm</keyword>
<dbReference type="InterPro" id="IPR014162">
    <property type="entry name" value="CpoB_C"/>
</dbReference>
<feature type="repeat" description="TPR" evidence="2">
    <location>
        <begin position="236"/>
        <end position="269"/>
    </location>
</feature>
<dbReference type="Pfam" id="PF13432">
    <property type="entry name" value="TPR_16"/>
    <property type="match status" value="1"/>
</dbReference>
<dbReference type="InterPro" id="IPR019734">
    <property type="entry name" value="TPR_rpt"/>
</dbReference>
<dbReference type="RefSeq" id="WP_311657179.1">
    <property type="nucleotide sequence ID" value="NZ_JAVRHY010000002.1"/>
</dbReference>
<accession>A0ABU3B8W5</accession>
<feature type="coiled-coil region" evidence="1">
    <location>
        <begin position="86"/>
        <end position="113"/>
    </location>
</feature>
<keyword evidence="5" id="KW-1185">Reference proteome</keyword>
<dbReference type="EMBL" id="JAVRHY010000002">
    <property type="protein sequence ID" value="MDT0617416.1"/>
    <property type="molecule type" value="Genomic_DNA"/>
</dbReference>
<evidence type="ECO:0000256" key="2">
    <source>
        <dbReference type="PROSITE-ProRule" id="PRU00339"/>
    </source>
</evidence>
<evidence type="ECO:0000313" key="5">
    <source>
        <dbReference type="Proteomes" id="UP001259982"/>
    </source>
</evidence>
<dbReference type="HAMAP" id="MF_02066">
    <property type="entry name" value="CpoB"/>
    <property type="match status" value="1"/>
</dbReference>
<comment type="subcellular location">
    <subcellularLocation>
        <location evidence="1">Periplasm</location>
    </subcellularLocation>
</comment>
<keyword evidence="2" id="KW-0802">TPR repeat</keyword>
<name>A0ABU3B8W5_9GAMM</name>
<keyword evidence="1" id="KW-0132">Cell division</keyword>
<comment type="similarity">
    <text evidence="1">Belongs to the CpoB family.</text>
</comment>
<dbReference type="SMART" id="SM00028">
    <property type="entry name" value="TPR"/>
    <property type="match status" value="2"/>
</dbReference>
<dbReference type="InterPro" id="IPR011990">
    <property type="entry name" value="TPR-like_helical_dom_sf"/>
</dbReference>
<comment type="caution">
    <text evidence="4">The sequence shown here is derived from an EMBL/GenBank/DDBJ whole genome shotgun (WGS) entry which is preliminary data.</text>
</comment>
<feature type="repeat" description="TPR" evidence="2">
    <location>
        <begin position="162"/>
        <end position="195"/>
    </location>
</feature>
<feature type="domain" description="YbgF trimerisation" evidence="3">
    <location>
        <begin position="77"/>
        <end position="133"/>
    </location>
</feature>
<dbReference type="SUPFAM" id="SSF48452">
    <property type="entry name" value="TPR-like"/>
    <property type="match status" value="1"/>
</dbReference>
<protein>
    <recommendedName>
        <fullName evidence="1">Cell division coordinator CpoB</fullName>
    </recommendedName>
</protein>
<dbReference type="Pfam" id="PF16331">
    <property type="entry name" value="TolA_bind_tri"/>
    <property type="match status" value="1"/>
</dbReference>
<dbReference type="NCBIfam" id="TIGR02795">
    <property type="entry name" value="tol_pal_ybgF"/>
    <property type="match status" value="1"/>
</dbReference>